<dbReference type="AlphaFoldDB" id="A0A5C6F9K7"/>
<accession>A0A5C6F9K7</accession>
<sequence>MAPDENGYVFQCNENVVIVASQKCKYFIQSSSKPYLHDVNLLVKEPGANGELAKRISDHSAWIAIDIYQWPQNTEQAETVSIPRKASQRLVEYAKELVGDFATVAIHSDNQTFVPCD</sequence>
<name>A0A5C6F9K7_9BACT</name>
<reference evidence="1 2" key="1">
    <citation type="submission" date="2019-02" db="EMBL/GenBank/DDBJ databases">
        <title>Deep-cultivation of Planctomycetes and their phenomic and genomic characterization uncovers novel biology.</title>
        <authorList>
            <person name="Wiegand S."/>
            <person name="Jogler M."/>
            <person name="Boedeker C."/>
            <person name="Pinto D."/>
            <person name="Vollmers J."/>
            <person name="Rivas-Marin E."/>
            <person name="Kohn T."/>
            <person name="Peeters S.H."/>
            <person name="Heuer A."/>
            <person name="Rast P."/>
            <person name="Oberbeckmann S."/>
            <person name="Bunk B."/>
            <person name="Jeske O."/>
            <person name="Meyerdierks A."/>
            <person name="Storesund J.E."/>
            <person name="Kallscheuer N."/>
            <person name="Luecker S."/>
            <person name="Lage O.M."/>
            <person name="Pohl T."/>
            <person name="Merkel B.J."/>
            <person name="Hornburger P."/>
            <person name="Mueller R.-W."/>
            <person name="Bruemmer F."/>
            <person name="Labrenz M."/>
            <person name="Spormann A.M."/>
            <person name="Op Den Camp H."/>
            <person name="Overmann J."/>
            <person name="Amann R."/>
            <person name="Jetten M.S.M."/>
            <person name="Mascher T."/>
            <person name="Medema M.H."/>
            <person name="Devos D.P."/>
            <person name="Kaster A.-K."/>
            <person name="Ovreas L."/>
            <person name="Rohde M."/>
            <person name="Galperin M.Y."/>
            <person name="Jogler C."/>
        </authorList>
    </citation>
    <scope>NUCLEOTIDE SEQUENCE [LARGE SCALE GENOMIC DNA]</scope>
    <source>
        <strain evidence="1 2">Poly59</strain>
    </source>
</reference>
<keyword evidence="2" id="KW-1185">Reference proteome</keyword>
<organism evidence="1 2">
    <name type="scientific">Rubripirellula reticaptiva</name>
    <dbReference type="NCBI Taxonomy" id="2528013"/>
    <lineage>
        <taxon>Bacteria</taxon>
        <taxon>Pseudomonadati</taxon>
        <taxon>Planctomycetota</taxon>
        <taxon>Planctomycetia</taxon>
        <taxon>Pirellulales</taxon>
        <taxon>Pirellulaceae</taxon>
        <taxon>Rubripirellula</taxon>
    </lineage>
</organism>
<proteinExistence type="predicted"/>
<evidence type="ECO:0000313" key="2">
    <source>
        <dbReference type="Proteomes" id="UP000317977"/>
    </source>
</evidence>
<dbReference type="EMBL" id="SJPX01000001">
    <property type="protein sequence ID" value="TWU57240.1"/>
    <property type="molecule type" value="Genomic_DNA"/>
</dbReference>
<dbReference type="Proteomes" id="UP000317977">
    <property type="component" value="Unassembled WGS sequence"/>
</dbReference>
<gene>
    <name evidence="1" type="ORF">Poly59_01470</name>
</gene>
<comment type="caution">
    <text evidence="1">The sequence shown here is derived from an EMBL/GenBank/DDBJ whole genome shotgun (WGS) entry which is preliminary data.</text>
</comment>
<evidence type="ECO:0000313" key="1">
    <source>
        <dbReference type="EMBL" id="TWU57240.1"/>
    </source>
</evidence>
<protein>
    <submittedName>
        <fullName evidence="1">Uncharacterized protein</fullName>
    </submittedName>
</protein>